<accession>A0A512CZQ3</accession>
<evidence type="ECO:0000313" key="2">
    <source>
        <dbReference type="Proteomes" id="UP000321534"/>
    </source>
</evidence>
<dbReference type="AlphaFoldDB" id="A0A512CZQ3"/>
<evidence type="ECO:0008006" key="3">
    <source>
        <dbReference type="Google" id="ProtNLM"/>
    </source>
</evidence>
<keyword evidence="2" id="KW-1185">Reference proteome</keyword>
<dbReference type="SUPFAM" id="SSF53756">
    <property type="entry name" value="UDP-Glycosyltransferase/glycogen phosphorylase"/>
    <property type="match status" value="1"/>
</dbReference>
<organism evidence="1 2">
    <name type="scientific">Terrabacter aerolatus</name>
    <dbReference type="NCBI Taxonomy" id="422442"/>
    <lineage>
        <taxon>Bacteria</taxon>
        <taxon>Bacillati</taxon>
        <taxon>Actinomycetota</taxon>
        <taxon>Actinomycetes</taxon>
        <taxon>Micrococcales</taxon>
        <taxon>Intrasporangiaceae</taxon>
        <taxon>Terrabacter</taxon>
    </lineage>
</organism>
<dbReference type="Proteomes" id="UP000321534">
    <property type="component" value="Unassembled WGS sequence"/>
</dbReference>
<proteinExistence type="predicted"/>
<dbReference type="Gene3D" id="3.40.50.2000">
    <property type="entry name" value="Glycogen Phosphorylase B"/>
    <property type="match status" value="1"/>
</dbReference>
<reference evidence="1 2" key="1">
    <citation type="submission" date="2019-07" db="EMBL/GenBank/DDBJ databases">
        <title>Whole genome shotgun sequence of Terrabacter aerolatus NBRC 106305.</title>
        <authorList>
            <person name="Hosoyama A."/>
            <person name="Uohara A."/>
            <person name="Ohji S."/>
            <person name="Ichikawa N."/>
        </authorList>
    </citation>
    <scope>NUCLEOTIDE SEQUENCE [LARGE SCALE GENOMIC DNA]</scope>
    <source>
        <strain evidence="1 2">NBRC 106305</strain>
    </source>
</reference>
<name>A0A512CZQ3_9MICO</name>
<dbReference type="EMBL" id="BJYX01000006">
    <property type="protein sequence ID" value="GEO29692.1"/>
    <property type="molecule type" value="Genomic_DNA"/>
</dbReference>
<sequence>MYVVMNGYDSQDEVSVVSPTHLPLRILYTGEIYEGKRDPRPLFEALSALNLGPKDVEIVFIGSTVAAVADSAQSCGVRHLVSTMPRVSRAEAARLQQESDVLLLLMWNDPREKGVYSGKIFEYVQARRPVLMLGYEFGVAAELIRERELGFVSNNPKELQEIVKSWMSVKLRNGRIPPNPLQSLTGLSRREQNEKLSNILKEVAVAKGEPPQAHS</sequence>
<gene>
    <name evidence="1" type="ORF">TAE01_15020</name>
</gene>
<comment type="caution">
    <text evidence="1">The sequence shown here is derived from an EMBL/GenBank/DDBJ whole genome shotgun (WGS) entry which is preliminary data.</text>
</comment>
<protein>
    <recommendedName>
        <fullName evidence="3">Glycosyl transferase family 1 domain-containing protein</fullName>
    </recommendedName>
</protein>
<evidence type="ECO:0000313" key="1">
    <source>
        <dbReference type="EMBL" id="GEO29692.1"/>
    </source>
</evidence>